<accession>A0ACA9PPG8</accession>
<sequence>RNARILLTSGSKINMNLLVSVVDDLLDQKNNSYSIHELLNQHIKIYTINDGSCEVGVNLSDGEFEDPKSVRLLNWNCTEKVAIEKISAMIKNISEQPINKIAEFYIKILIEDKELYLGVNEEGNLAPTNKPILLWISNVPFLDQIAYQISICDFNFIVRFEWETKDDYDKFYLVDLNTEDDLYFALDYHDYDDYDDYCMVDAMGEFEESTPLPHFKKQPTKEGALLFNFAKNPKENSTNQSAEKRKSGTTLYSFLMELGEYSVHLNFTIINALNYIIRACNAKKVFKSLSDECLQHLRVKLDSEVEWEVTKNNLFNIKNAIIRLDESELPKLRSCSSTYKYATAMQVNIKNPQLDNLQIEIRISLNNNGSKSTLVYIPEITDISQTKSVYDYLLNVNVPQKKWKDLTMSYISLLIMPQLMVLPEFLKIPLPFLSDTSLLNQKINKEISDINFKIGPTGVRLIQTDLFLDTSVTEDMFQLDVVQISQLADIKITIINSDAVNGDPNIVITARANIKDNSVQILTQNENEQFLT</sequence>
<organism evidence="1 2">
    <name type="scientific">Dentiscutata heterogama</name>
    <dbReference type="NCBI Taxonomy" id="1316150"/>
    <lineage>
        <taxon>Eukaryota</taxon>
        <taxon>Fungi</taxon>
        <taxon>Fungi incertae sedis</taxon>
        <taxon>Mucoromycota</taxon>
        <taxon>Glomeromycotina</taxon>
        <taxon>Glomeromycetes</taxon>
        <taxon>Diversisporales</taxon>
        <taxon>Gigasporaceae</taxon>
        <taxon>Dentiscutata</taxon>
    </lineage>
</organism>
<keyword evidence="2" id="KW-1185">Reference proteome</keyword>
<comment type="caution">
    <text evidence="1">The sequence shown here is derived from an EMBL/GenBank/DDBJ whole genome shotgun (WGS) entry which is preliminary data.</text>
</comment>
<dbReference type="EMBL" id="CAJVPU010031808">
    <property type="protein sequence ID" value="CAG8717904.1"/>
    <property type="molecule type" value="Genomic_DNA"/>
</dbReference>
<name>A0ACA9PPG8_9GLOM</name>
<proteinExistence type="predicted"/>
<feature type="non-terminal residue" evidence="1">
    <location>
        <position position="532"/>
    </location>
</feature>
<protein>
    <submittedName>
        <fullName evidence="1">9725_t:CDS:1</fullName>
    </submittedName>
</protein>
<evidence type="ECO:0000313" key="2">
    <source>
        <dbReference type="Proteomes" id="UP000789702"/>
    </source>
</evidence>
<feature type="non-terminal residue" evidence="1">
    <location>
        <position position="1"/>
    </location>
</feature>
<evidence type="ECO:0000313" key="1">
    <source>
        <dbReference type="EMBL" id="CAG8717904.1"/>
    </source>
</evidence>
<gene>
    <name evidence="1" type="ORF">DHETER_LOCUS12656</name>
</gene>
<reference evidence="1" key="1">
    <citation type="submission" date="2021-06" db="EMBL/GenBank/DDBJ databases">
        <authorList>
            <person name="Kallberg Y."/>
            <person name="Tangrot J."/>
            <person name="Rosling A."/>
        </authorList>
    </citation>
    <scope>NUCLEOTIDE SEQUENCE</scope>
    <source>
        <strain evidence="1">IL203A</strain>
    </source>
</reference>
<dbReference type="Proteomes" id="UP000789702">
    <property type="component" value="Unassembled WGS sequence"/>
</dbReference>